<gene>
    <name evidence="2" type="ORF">CANTADRAFT_56501</name>
</gene>
<evidence type="ECO:0000256" key="1">
    <source>
        <dbReference type="SAM" id="Phobius"/>
    </source>
</evidence>
<keyword evidence="1" id="KW-0472">Membrane</keyword>
<feature type="transmembrane region" description="Helical" evidence="1">
    <location>
        <begin position="16"/>
        <end position="35"/>
    </location>
</feature>
<protein>
    <submittedName>
        <fullName evidence="2">Uncharacterized protein</fullName>
    </submittedName>
</protein>
<reference evidence="3" key="1">
    <citation type="submission" date="2016-05" db="EMBL/GenBank/DDBJ databases">
        <title>Comparative genomics of biotechnologically important yeasts.</title>
        <authorList>
            <consortium name="DOE Joint Genome Institute"/>
            <person name="Riley R."/>
            <person name="Haridas S."/>
            <person name="Wolfe K.H."/>
            <person name="Lopes M.R."/>
            <person name="Hittinger C.T."/>
            <person name="Goker M."/>
            <person name="Salamov A."/>
            <person name="Wisecaver J."/>
            <person name="Long T.M."/>
            <person name="Aerts A.L."/>
            <person name="Barry K."/>
            <person name="Choi C."/>
            <person name="Clum A."/>
            <person name="Coughlan A.Y."/>
            <person name="Deshpande S."/>
            <person name="Douglass A.P."/>
            <person name="Hanson S.J."/>
            <person name="Klenk H.-P."/>
            <person name="Labutti K."/>
            <person name="Lapidus A."/>
            <person name="Lindquist E."/>
            <person name="Lipzen A."/>
            <person name="Meier-Kolthoff J.P."/>
            <person name="Ohm R.A."/>
            <person name="Otillar R.P."/>
            <person name="Pangilinan J."/>
            <person name="Peng Y."/>
            <person name="Rokas A."/>
            <person name="Rosa C.A."/>
            <person name="Scheuner C."/>
            <person name="Sibirny A.A."/>
            <person name="Slot J.C."/>
            <person name="Stielow J.B."/>
            <person name="Sun H."/>
            <person name="Kurtzman C.P."/>
            <person name="Blackwell M."/>
            <person name="Grigoriev I.V."/>
            <person name="Jeffries T.W."/>
        </authorList>
    </citation>
    <scope>NUCLEOTIDE SEQUENCE [LARGE SCALE GENOMIC DNA]</scope>
    <source>
        <strain evidence="3">NRRL Y-17324</strain>
    </source>
</reference>
<dbReference type="AlphaFoldDB" id="A0A1E4SCK3"/>
<evidence type="ECO:0000313" key="2">
    <source>
        <dbReference type="EMBL" id="ODV77244.1"/>
    </source>
</evidence>
<sequence length="61" mass="7269">MFSNAFELAYMVLDTFIYYVINISMMVLIFSELVVTFSNNFVYNYNIVVSSFKHKMYNNIN</sequence>
<keyword evidence="1" id="KW-1133">Transmembrane helix</keyword>
<keyword evidence="3" id="KW-1185">Reference proteome</keyword>
<dbReference type="GeneID" id="30984737"/>
<keyword evidence="1" id="KW-0812">Transmembrane</keyword>
<name>A0A1E4SCK3_9ASCO</name>
<evidence type="ECO:0000313" key="3">
    <source>
        <dbReference type="Proteomes" id="UP000094285"/>
    </source>
</evidence>
<organism evidence="2 3">
    <name type="scientific">Suhomyces tanzawaensis NRRL Y-17324</name>
    <dbReference type="NCBI Taxonomy" id="984487"/>
    <lineage>
        <taxon>Eukaryota</taxon>
        <taxon>Fungi</taxon>
        <taxon>Dikarya</taxon>
        <taxon>Ascomycota</taxon>
        <taxon>Saccharomycotina</taxon>
        <taxon>Pichiomycetes</taxon>
        <taxon>Debaryomycetaceae</taxon>
        <taxon>Suhomyces</taxon>
    </lineage>
</organism>
<dbReference type="RefSeq" id="XP_020062366.1">
    <property type="nucleotide sequence ID" value="XM_020210601.1"/>
</dbReference>
<dbReference type="EMBL" id="KV453915">
    <property type="protein sequence ID" value="ODV77244.1"/>
    <property type="molecule type" value="Genomic_DNA"/>
</dbReference>
<dbReference type="OrthoDB" id="4024206at2759"/>
<accession>A0A1E4SCK3</accession>
<proteinExistence type="predicted"/>
<dbReference type="Proteomes" id="UP000094285">
    <property type="component" value="Unassembled WGS sequence"/>
</dbReference>